<evidence type="ECO:0000256" key="5">
    <source>
        <dbReference type="ARBA" id="ARBA00022692"/>
    </source>
</evidence>
<keyword evidence="15" id="KW-1185">Reference proteome</keyword>
<feature type="transmembrane region" description="Helical" evidence="13">
    <location>
        <begin position="128"/>
        <end position="152"/>
    </location>
</feature>
<name>A0A8J6E5M2_ELECQ</name>
<keyword evidence="10 12" id="KW-0807">Transducer</keyword>
<evidence type="ECO:0000313" key="14">
    <source>
        <dbReference type="EMBL" id="KAG9460974.1"/>
    </source>
</evidence>
<evidence type="ECO:0000256" key="8">
    <source>
        <dbReference type="ARBA" id="ARBA00023136"/>
    </source>
</evidence>
<dbReference type="GO" id="GO:0004930">
    <property type="term" value="F:G protein-coupled receptor activity"/>
    <property type="evidence" value="ECO:0007669"/>
    <property type="project" value="UniProtKB-KW"/>
</dbReference>
<comment type="subcellular location">
    <subcellularLocation>
        <location evidence="1 12">Membrane</location>
        <topology evidence="1 12">Multi-pass membrane protein</topology>
    </subcellularLocation>
</comment>
<evidence type="ECO:0000256" key="6">
    <source>
        <dbReference type="ARBA" id="ARBA00022989"/>
    </source>
</evidence>
<keyword evidence="8 12" id="KW-0472">Membrane</keyword>
<evidence type="ECO:0000256" key="10">
    <source>
        <dbReference type="ARBA" id="ARBA00023224"/>
    </source>
</evidence>
<keyword evidence="4 12" id="KW-0716">Sensory transduction</keyword>
<evidence type="ECO:0000256" key="2">
    <source>
        <dbReference type="ARBA" id="ARBA00007376"/>
    </source>
</evidence>
<feature type="transmembrane region" description="Helical" evidence="13">
    <location>
        <begin position="55"/>
        <end position="84"/>
    </location>
</feature>
<evidence type="ECO:0000256" key="12">
    <source>
        <dbReference type="RuleBase" id="RU004424"/>
    </source>
</evidence>
<sequence>MDHLGYVLAAVLYTECLAGIMVNMVILAAIFLKWKTHRSLQTIYKILGCLSLSRCLYLLSVLFHYIIVVFHPWVLLGTIFVTAIQVEIMFLYYTNLWFATILCVFYCVKITSYNNSLWIFLKMKISTVISWFLLASLLFSVSSSFSFGFNMFNLEPESLLNSTIEYMTVYNNGTIIHYQKRLLIFLIGSCPPFLIFCVTICLLLHSLWMHTRRMRSSGSNFRCPNLESHFSAVKSMSLFLVLQMIYFIVTIVSIAGRMYDYNVWRLVLPIISCSSLFLHSFHIISSNSDLKKTCLSVLHAIRGELESWKSPVHVIISVV</sequence>
<dbReference type="OrthoDB" id="8876749at2759"/>
<dbReference type="InterPro" id="IPR007960">
    <property type="entry name" value="TAS2R"/>
</dbReference>
<keyword evidence="9 12" id="KW-0675">Receptor</keyword>
<accession>A0A8J6E5M2</accession>
<dbReference type="EMBL" id="WNTK01031978">
    <property type="protein sequence ID" value="KAG9460974.1"/>
    <property type="molecule type" value="Genomic_DNA"/>
</dbReference>
<feature type="transmembrane region" description="Helical" evidence="13">
    <location>
        <begin position="238"/>
        <end position="257"/>
    </location>
</feature>
<keyword evidence="6 13" id="KW-1133">Transmembrane helix</keyword>
<feature type="transmembrane region" description="Helical" evidence="13">
    <location>
        <begin position="182"/>
        <end position="208"/>
    </location>
</feature>
<protein>
    <recommendedName>
        <fullName evidence="12">Taste receptor type 2</fullName>
    </recommendedName>
</protein>
<evidence type="ECO:0000256" key="1">
    <source>
        <dbReference type="ARBA" id="ARBA00004141"/>
    </source>
</evidence>
<dbReference type="Proteomes" id="UP000770717">
    <property type="component" value="Unassembled WGS sequence"/>
</dbReference>
<comment type="similarity">
    <text evidence="2 11">Belongs to the G-protein coupled receptor T2R family.</text>
</comment>
<dbReference type="PANTHER" id="PTHR11394">
    <property type="entry name" value="TASTE RECEPTOR TYPE 2"/>
    <property type="match status" value="1"/>
</dbReference>
<feature type="transmembrane region" description="Helical" evidence="13">
    <location>
        <begin position="90"/>
        <end position="108"/>
    </location>
</feature>
<evidence type="ECO:0000256" key="11">
    <source>
        <dbReference type="RuleBase" id="RU004423"/>
    </source>
</evidence>
<evidence type="ECO:0000256" key="3">
    <source>
        <dbReference type="ARBA" id="ARBA00022480"/>
    </source>
</evidence>
<evidence type="ECO:0000256" key="9">
    <source>
        <dbReference type="ARBA" id="ARBA00023170"/>
    </source>
</evidence>
<reference evidence="14" key="1">
    <citation type="thesis" date="2020" institute="ProQuest LLC" country="789 East Eisenhower Parkway, Ann Arbor, MI, USA">
        <title>Comparative Genomics and Chromosome Evolution.</title>
        <authorList>
            <person name="Mudd A.B."/>
        </authorList>
    </citation>
    <scope>NUCLEOTIDE SEQUENCE</scope>
    <source>
        <strain evidence="14">HN-11 Male</strain>
        <tissue evidence="14">Kidney and liver</tissue>
    </source>
</reference>
<dbReference type="PANTHER" id="PTHR11394:SF152">
    <property type="entry name" value="TASTE RECEPTOR TYPE 2"/>
    <property type="match status" value="1"/>
</dbReference>
<feature type="transmembrane region" description="Helical" evidence="13">
    <location>
        <begin position="6"/>
        <end position="34"/>
    </location>
</feature>
<keyword evidence="7 12" id="KW-0297">G-protein coupled receptor</keyword>
<comment type="caution">
    <text evidence="14">The sequence shown here is derived from an EMBL/GenBank/DDBJ whole genome shotgun (WGS) entry which is preliminary data.</text>
</comment>
<feature type="transmembrane region" description="Helical" evidence="13">
    <location>
        <begin position="263"/>
        <end position="284"/>
    </location>
</feature>
<evidence type="ECO:0000313" key="15">
    <source>
        <dbReference type="Proteomes" id="UP000770717"/>
    </source>
</evidence>
<gene>
    <name evidence="14" type="ORF">GDO78_018545</name>
</gene>
<evidence type="ECO:0000256" key="7">
    <source>
        <dbReference type="ARBA" id="ARBA00023040"/>
    </source>
</evidence>
<dbReference type="GO" id="GO:0016020">
    <property type="term" value="C:membrane"/>
    <property type="evidence" value="ECO:0007669"/>
    <property type="project" value="UniProtKB-SubCell"/>
</dbReference>
<dbReference type="Pfam" id="PF05296">
    <property type="entry name" value="TAS2R"/>
    <property type="match status" value="1"/>
</dbReference>
<keyword evidence="5 12" id="KW-0812">Transmembrane</keyword>
<dbReference type="SUPFAM" id="SSF81321">
    <property type="entry name" value="Family A G protein-coupled receptor-like"/>
    <property type="match status" value="1"/>
</dbReference>
<evidence type="ECO:0000256" key="13">
    <source>
        <dbReference type="SAM" id="Phobius"/>
    </source>
</evidence>
<evidence type="ECO:0000256" key="4">
    <source>
        <dbReference type="ARBA" id="ARBA00022606"/>
    </source>
</evidence>
<proteinExistence type="inferred from homology"/>
<dbReference type="AlphaFoldDB" id="A0A8J6E5M2"/>
<dbReference type="Gene3D" id="1.20.1070.10">
    <property type="entry name" value="Rhodopsin 7-helix transmembrane proteins"/>
    <property type="match status" value="1"/>
</dbReference>
<keyword evidence="3 12" id="KW-0919">Taste</keyword>
<dbReference type="FunFam" id="1.20.1070.10:FF:000055">
    <property type="entry name" value="Taste receptor type 2"/>
    <property type="match status" value="1"/>
</dbReference>
<organism evidence="14 15">
    <name type="scientific">Eleutherodactylus coqui</name>
    <name type="common">Puerto Rican coqui</name>
    <dbReference type="NCBI Taxonomy" id="57060"/>
    <lineage>
        <taxon>Eukaryota</taxon>
        <taxon>Metazoa</taxon>
        <taxon>Chordata</taxon>
        <taxon>Craniata</taxon>
        <taxon>Vertebrata</taxon>
        <taxon>Euteleostomi</taxon>
        <taxon>Amphibia</taxon>
        <taxon>Batrachia</taxon>
        <taxon>Anura</taxon>
        <taxon>Neobatrachia</taxon>
        <taxon>Hyloidea</taxon>
        <taxon>Eleutherodactylidae</taxon>
        <taxon>Eleutherodactylinae</taxon>
        <taxon>Eleutherodactylus</taxon>
        <taxon>Eleutherodactylus</taxon>
    </lineage>
</organism>
<dbReference type="GO" id="GO:0033038">
    <property type="term" value="F:bitter taste receptor activity"/>
    <property type="evidence" value="ECO:0007669"/>
    <property type="project" value="InterPro"/>
</dbReference>